<reference evidence="3" key="2">
    <citation type="submission" date="2019-09" db="UniProtKB">
        <authorList>
            <consortium name="WormBaseParasite"/>
        </authorList>
    </citation>
    <scope>IDENTIFICATION</scope>
</reference>
<keyword evidence="2" id="KW-1185">Reference proteome</keyword>
<evidence type="ECO:0000313" key="2">
    <source>
        <dbReference type="Proteomes" id="UP000050761"/>
    </source>
</evidence>
<dbReference type="AlphaFoldDB" id="A0A183F6A8"/>
<evidence type="ECO:0000313" key="3">
    <source>
        <dbReference type="WBParaSite" id="HPBE_0000170001-mRNA-1"/>
    </source>
</evidence>
<accession>A0A183F6A8</accession>
<proteinExistence type="predicted"/>
<reference evidence="1 2" key="1">
    <citation type="submission" date="2018-11" db="EMBL/GenBank/DDBJ databases">
        <authorList>
            <consortium name="Pathogen Informatics"/>
        </authorList>
    </citation>
    <scope>NUCLEOTIDE SEQUENCE [LARGE SCALE GENOMIC DNA]</scope>
</reference>
<dbReference type="Proteomes" id="UP000050761">
    <property type="component" value="Unassembled WGS sequence"/>
</dbReference>
<gene>
    <name evidence="1" type="ORF">HPBE_LOCUS1701</name>
</gene>
<sequence>MQAATTSAARLLCHSTALTPACQRQPTTSSTAMQQASRRSKVFLLPFEEDVWSDARVDDDGDERGNISAMTLQIARMRNEPLESDVKGRNEDFEGL</sequence>
<evidence type="ECO:0000313" key="1">
    <source>
        <dbReference type="EMBL" id="VDO20790.1"/>
    </source>
</evidence>
<dbReference type="WBParaSite" id="HPBE_0000170001-mRNA-1">
    <property type="protein sequence ID" value="HPBE_0000170001-mRNA-1"/>
    <property type="gene ID" value="HPBE_0000170001"/>
</dbReference>
<protein>
    <submittedName>
        <fullName evidence="1 3">Uncharacterized protein</fullName>
    </submittedName>
</protein>
<dbReference type="EMBL" id="UZAH01002048">
    <property type="protein sequence ID" value="VDO20790.1"/>
    <property type="molecule type" value="Genomic_DNA"/>
</dbReference>
<accession>A0A3P7TFN2</accession>
<name>A0A183F6A8_HELPZ</name>
<organism evidence="2 3">
    <name type="scientific">Heligmosomoides polygyrus</name>
    <name type="common">Parasitic roundworm</name>
    <dbReference type="NCBI Taxonomy" id="6339"/>
    <lineage>
        <taxon>Eukaryota</taxon>
        <taxon>Metazoa</taxon>
        <taxon>Ecdysozoa</taxon>
        <taxon>Nematoda</taxon>
        <taxon>Chromadorea</taxon>
        <taxon>Rhabditida</taxon>
        <taxon>Rhabditina</taxon>
        <taxon>Rhabditomorpha</taxon>
        <taxon>Strongyloidea</taxon>
        <taxon>Heligmosomidae</taxon>
        <taxon>Heligmosomoides</taxon>
    </lineage>
</organism>